<feature type="domain" description="ATPase BadF/BadG/BcrA/BcrD type" evidence="1">
    <location>
        <begin position="24"/>
        <end position="319"/>
    </location>
</feature>
<dbReference type="PANTHER" id="PTHR43190:SF3">
    <property type="entry name" value="N-ACETYL-D-GLUCOSAMINE KINASE"/>
    <property type="match status" value="1"/>
</dbReference>
<evidence type="ECO:0000313" key="2">
    <source>
        <dbReference type="EMBL" id="GGM27177.1"/>
    </source>
</evidence>
<dbReference type="RefSeq" id="WP_190250457.1">
    <property type="nucleotide sequence ID" value="NZ_BMPI01000012.1"/>
</dbReference>
<dbReference type="Proteomes" id="UP000642070">
    <property type="component" value="Unassembled WGS sequence"/>
</dbReference>
<dbReference type="Pfam" id="PF01869">
    <property type="entry name" value="BcrAD_BadFG"/>
    <property type="match status" value="1"/>
</dbReference>
<accession>A0A917TKT3</accession>
<dbReference type="InterPro" id="IPR002731">
    <property type="entry name" value="ATPase_BadF"/>
</dbReference>
<dbReference type="InterPro" id="IPR043129">
    <property type="entry name" value="ATPase_NBD"/>
</dbReference>
<name>A0A917TKT3_9ACTN</name>
<protein>
    <recommendedName>
        <fullName evidence="1">ATPase BadF/BadG/BcrA/BcrD type domain-containing protein</fullName>
    </recommendedName>
</protein>
<organism evidence="2 3">
    <name type="scientific">Dactylosporangium sucinum</name>
    <dbReference type="NCBI Taxonomy" id="1424081"/>
    <lineage>
        <taxon>Bacteria</taxon>
        <taxon>Bacillati</taxon>
        <taxon>Actinomycetota</taxon>
        <taxon>Actinomycetes</taxon>
        <taxon>Micromonosporales</taxon>
        <taxon>Micromonosporaceae</taxon>
        <taxon>Dactylosporangium</taxon>
    </lineage>
</organism>
<comment type="caution">
    <text evidence="2">The sequence shown here is derived from an EMBL/GenBank/DDBJ whole genome shotgun (WGS) entry which is preliminary data.</text>
</comment>
<evidence type="ECO:0000259" key="1">
    <source>
        <dbReference type="Pfam" id="PF01869"/>
    </source>
</evidence>
<evidence type="ECO:0000313" key="3">
    <source>
        <dbReference type="Proteomes" id="UP000642070"/>
    </source>
</evidence>
<dbReference type="Gene3D" id="3.30.420.40">
    <property type="match status" value="2"/>
</dbReference>
<proteinExistence type="predicted"/>
<gene>
    <name evidence="2" type="ORF">GCM10007977_030500</name>
</gene>
<dbReference type="AlphaFoldDB" id="A0A917TKT3"/>
<reference evidence="2" key="2">
    <citation type="submission" date="2020-09" db="EMBL/GenBank/DDBJ databases">
        <authorList>
            <person name="Sun Q."/>
            <person name="Ohkuma M."/>
        </authorList>
    </citation>
    <scope>NUCLEOTIDE SEQUENCE</scope>
    <source>
        <strain evidence="2">JCM 19831</strain>
    </source>
</reference>
<keyword evidence="3" id="KW-1185">Reference proteome</keyword>
<sequence length="345" mass="35325">MTATRSRAEAVGRPGTGRLYAAADGGNSKTDVVLGDADGRILARVTGPTTSPHAIGLPAALSLLAELVARARAEAAVPPGLSLTQLSVYVAGADLPVEVERLNLEVGRLGLAERVSIDNDLFALLRSGTADPDAVGVVCGAGINAVGRRADGATARFPALGQISGDWGGGHHLAALALYHAVRGEDGRGPATALTDAVRVHFGRSTVEDVSVALHLGEIPMERLDELCEVLFAVAATGDEVAARVVRRLAAEIEALVRVAAGRLGLLDRPYTVVLGGGVLTARHPQLHDDLRARIAALSPAAAVTVLTAPPVAGAALLALDALHGGHCPPEVEQAIRFHYGGVAL</sequence>
<dbReference type="InterPro" id="IPR052519">
    <property type="entry name" value="Euk-type_GlcNAc_Kinase"/>
</dbReference>
<reference evidence="2" key="1">
    <citation type="journal article" date="2014" name="Int. J. Syst. Evol. Microbiol.">
        <title>Complete genome sequence of Corynebacterium casei LMG S-19264T (=DSM 44701T), isolated from a smear-ripened cheese.</title>
        <authorList>
            <consortium name="US DOE Joint Genome Institute (JGI-PGF)"/>
            <person name="Walter F."/>
            <person name="Albersmeier A."/>
            <person name="Kalinowski J."/>
            <person name="Ruckert C."/>
        </authorList>
    </citation>
    <scope>NUCLEOTIDE SEQUENCE</scope>
    <source>
        <strain evidence="2">JCM 19831</strain>
    </source>
</reference>
<dbReference type="SUPFAM" id="SSF53067">
    <property type="entry name" value="Actin-like ATPase domain"/>
    <property type="match status" value="2"/>
</dbReference>
<dbReference type="PANTHER" id="PTHR43190">
    <property type="entry name" value="N-ACETYL-D-GLUCOSAMINE KINASE"/>
    <property type="match status" value="1"/>
</dbReference>
<dbReference type="EMBL" id="BMPI01000012">
    <property type="protein sequence ID" value="GGM27177.1"/>
    <property type="molecule type" value="Genomic_DNA"/>
</dbReference>